<keyword evidence="4 7" id="KW-0812">Transmembrane</keyword>
<name>A0ABP9EPR8_9FLAO</name>
<feature type="transmembrane region" description="Helical" evidence="7">
    <location>
        <begin position="136"/>
        <end position="153"/>
    </location>
</feature>
<feature type="transmembrane region" description="Helical" evidence="7">
    <location>
        <begin position="215"/>
        <end position="233"/>
    </location>
</feature>
<keyword evidence="5 7" id="KW-1133">Transmembrane helix</keyword>
<evidence type="ECO:0000256" key="6">
    <source>
        <dbReference type="ARBA" id="ARBA00023136"/>
    </source>
</evidence>
<keyword evidence="3" id="KW-0808">Transferase</keyword>
<evidence type="ECO:0000256" key="4">
    <source>
        <dbReference type="ARBA" id="ARBA00022692"/>
    </source>
</evidence>
<dbReference type="Proteomes" id="UP001500433">
    <property type="component" value="Unassembled WGS sequence"/>
</dbReference>
<dbReference type="PROSITE" id="PS01347">
    <property type="entry name" value="MRAY_1"/>
    <property type="match status" value="1"/>
</dbReference>
<feature type="transmembrane region" description="Helical" evidence="7">
    <location>
        <begin position="48"/>
        <end position="69"/>
    </location>
</feature>
<evidence type="ECO:0000256" key="5">
    <source>
        <dbReference type="ARBA" id="ARBA00022989"/>
    </source>
</evidence>
<evidence type="ECO:0000256" key="2">
    <source>
        <dbReference type="ARBA" id="ARBA00022475"/>
    </source>
</evidence>
<organism evidence="8 9">
    <name type="scientific">Flaviramulus aquimarinus</name>
    <dbReference type="NCBI Taxonomy" id="1170456"/>
    <lineage>
        <taxon>Bacteria</taxon>
        <taxon>Pseudomonadati</taxon>
        <taxon>Bacteroidota</taxon>
        <taxon>Flavobacteriia</taxon>
        <taxon>Flavobacteriales</taxon>
        <taxon>Flavobacteriaceae</taxon>
        <taxon>Flaviramulus</taxon>
    </lineage>
</organism>
<feature type="transmembrane region" description="Helical" evidence="7">
    <location>
        <begin position="165"/>
        <end position="182"/>
    </location>
</feature>
<keyword evidence="9" id="KW-1185">Reference proteome</keyword>
<evidence type="ECO:0000313" key="9">
    <source>
        <dbReference type="Proteomes" id="UP001500433"/>
    </source>
</evidence>
<keyword evidence="2" id="KW-1003">Cell membrane</keyword>
<dbReference type="PROSITE" id="PS01348">
    <property type="entry name" value="MRAY_2"/>
    <property type="match status" value="1"/>
</dbReference>
<dbReference type="EMBL" id="BAABJH010000001">
    <property type="protein sequence ID" value="GAA4882670.1"/>
    <property type="molecule type" value="Genomic_DNA"/>
</dbReference>
<dbReference type="InterPro" id="IPR000715">
    <property type="entry name" value="Glycosyl_transferase_4"/>
</dbReference>
<proteinExistence type="predicted"/>
<feature type="transmembrane region" description="Helical" evidence="7">
    <location>
        <begin position="6"/>
        <end position="27"/>
    </location>
</feature>
<dbReference type="Pfam" id="PF00953">
    <property type="entry name" value="Glycos_transf_4"/>
    <property type="match status" value="1"/>
</dbReference>
<evidence type="ECO:0000313" key="8">
    <source>
        <dbReference type="EMBL" id="GAA4882670.1"/>
    </source>
</evidence>
<accession>A0ABP9EPR8</accession>
<dbReference type="InterPro" id="IPR018480">
    <property type="entry name" value="PNAcMuramoyl-5peptid_Trfase_CS"/>
</dbReference>
<gene>
    <name evidence="8" type="ORF">GCM10023311_00950</name>
</gene>
<sequence length="370" mass="41204">MMQNLSLVALISIVSSYLLVTVLIPKISWIVKSRDLIDRPDHRSSHKAATPTMAGVAFFFTLLFVINIIKTWDSNDIGMNLVAALGLMFAVGLKDDLVVSTPRAKIGSEILAIFFILFCNCLQVNSLHGFLGIGNIPIMISYVLITLMILTIVNSFNMIDGIDGLASSMGIAIFTVYGFIFYSMSLHFYFLLCLCLIGILLGYLRYNLSTTKKVFMGDTGSLIIGFCIGFLSLKFLATDPALLQAHSFNPENSLIIIAGIFFIPLFDTLRVIGVRLLQKKSPFSPDNNHIHHVMINSGLTHFQASLFLCFLNLGVAVIFISLSTVFNSIQMIVLYLFTFTLLLGVFHQLSKNVIQCNRFRHLISAIRFLF</sequence>
<evidence type="ECO:0000256" key="3">
    <source>
        <dbReference type="ARBA" id="ARBA00022679"/>
    </source>
</evidence>
<comment type="caution">
    <text evidence="8">The sequence shown here is derived from an EMBL/GenBank/DDBJ whole genome shotgun (WGS) entry which is preliminary data.</text>
</comment>
<comment type="subcellular location">
    <subcellularLocation>
        <location evidence="1">Cell membrane</location>
        <topology evidence="1">Multi-pass membrane protein</topology>
    </subcellularLocation>
</comment>
<dbReference type="RefSeq" id="WP_345271931.1">
    <property type="nucleotide sequence ID" value="NZ_BAABJH010000001.1"/>
</dbReference>
<dbReference type="PANTHER" id="PTHR22926:SF3">
    <property type="entry name" value="UNDECAPRENYL-PHOSPHATE ALPHA-N-ACETYLGLUCOSAMINYL 1-PHOSPHATE TRANSFERASE"/>
    <property type="match status" value="1"/>
</dbReference>
<keyword evidence="6 7" id="KW-0472">Membrane</keyword>
<dbReference type="PANTHER" id="PTHR22926">
    <property type="entry name" value="PHOSPHO-N-ACETYLMURAMOYL-PENTAPEPTIDE-TRANSFERASE"/>
    <property type="match status" value="1"/>
</dbReference>
<evidence type="ECO:0000256" key="7">
    <source>
        <dbReference type="SAM" id="Phobius"/>
    </source>
</evidence>
<feature type="transmembrane region" description="Helical" evidence="7">
    <location>
        <begin position="110"/>
        <end position="130"/>
    </location>
</feature>
<protein>
    <submittedName>
        <fullName evidence="8">MraY family glycosyltransferase</fullName>
    </submittedName>
</protein>
<reference evidence="9" key="1">
    <citation type="journal article" date="2019" name="Int. J. Syst. Evol. Microbiol.">
        <title>The Global Catalogue of Microorganisms (GCM) 10K type strain sequencing project: providing services to taxonomists for standard genome sequencing and annotation.</title>
        <authorList>
            <consortium name="The Broad Institute Genomics Platform"/>
            <consortium name="The Broad Institute Genome Sequencing Center for Infectious Disease"/>
            <person name="Wu L."/>
            <person name="Ma J."/>
        </authorList>
    </citation>
    <scope>NUCLEOTIDE SEQUENCE [LARGE SCALE GENOMIC DNA]</scope>
    <source>
        <strain evidence="9">JCM 18274</strain>
    </source>
</reference>
<feature type="transmembrane region" description="Helical" evidence="7">
    <location>
        <begin position="304"/>
        <end position="326"/>
    </location>
</feature>
<dbReference type="CDD" id="cd06853">
    <property type="entry name" value="GT_WecA_like"/>
    <property type="match status" value="1"/>
</dbReference>
<evidence type="ECO:0000256" key="1">
    <source>
        <dbReference type="ARBA" id="ARBA00004651"/>
    </source>
</evidence>
<feature type="transmembrane region" description="Helical" evidence="7">
    <location>
        <begin position="253"/>
        <end position="272"/>
    </location>
</feature>
<feature type="transmembrane region" description="Helical" evidence="7">
    <location>
        <begin position="188"/>
        <end position="208"/>
    </location>
</feature>
<feature type="transmembrane region" description="Helical" evidence="7">
    <location>
        <begin position="332"/>
        <end position="350"/>
    </location>
</feature>